<comment type="caution">
    <text evidence="12">The sequence shown here is derived from an EMBL/GenBank/DDBJ whole genome shotgun (WGS) entry which is preliminary data.</text>
</comment>
<dbReference type="PROSITE" id="PS50011">
    <property type="entry name" value="PROTEIN_KINASE_DOM"/>
    <property type="match status" value="1"/>
</dbReference>
<sequence length="624" mass="68277">MRPPIPIGTTLQNRYRILSVLGQGGFGRTYLSEDQGRFNELCALKELIPAQGNAYALDKSKELFQREAQILYQIQHPQIPQFRATFEEDQRLFLVQDYVEGQTYRTLLEQRQVQGIAFSEAEVLQLMRQLLPVLAHIHSKGIIHRDIAPDNIMLRQQDGKPVLIDFGVVKELATRFQSPTLTVQNTTVGKPGFAPSEQMQSGRAYPSSDLYSLAVTAVVLLTGREPQTLLDDTTLTWYWQRWVTVSPGFTQVLNKMLSYRPDDRFQSVAEVVQALQSPTAYTPPPYQPPAQTAAPPNPDVSHMATMAVGRRPDPLPAAASPNRDVPIVPPPRSSVWDDPLAVVAIGLGLVVLTGVGTWAVVRAVLNNQPTPSPTPSLTASVSPSPTFSFTPTPKPTNEPIAYSQNLDINPDTKATKTGTLRSNETVTYILAGEQGQQLNAVISGEGVLMTMLGPDRQPLSGQSNRVSLWQGTLPYTGNYYIQLSPVKGLAKSDYRLDVVLRSAATPSPTPTQATPSPSPSPSAPSIQTHRVRFEAGQTATTVSDRANPQVIHRYLVRATEGQIFKAVVRDGSVTLNITTPDGQAIQAASNVLSWEDQLPMSGTYQIDVIAAQDTNFSLDISIRN</sequence>
<dbReference type="PROSITE" id="PS00107">
    <property type="entry name" value="PROTEIN_KINASE_ATP"/>
    <property type="match status" value="1"/>
</dbReference>
<dbReference type="InterPro" id="IPR011009">
    <property type="entry name" value="Kinase-like_dom_sf"/>
</dbReference>
<dbReference type="Pfam" id="PF00069">
    <property type="entry name" value="Pkinase"/>
    <property type="match status" value="1"/>
</dbReference>
<dbReference type="PANTHER" id="PTHR24363">
    <property type="entry name" value="SERINE/THREONINE PROTEIN KINASE"/>
    <property type="match status" value="1"/>
</dbReference>
<comment type="catalytic activity">
    <reaction evidence="7">
        <text>L-threonyl-[protein] + ATP = O-phospho-L-threonyl-[protein] + ADP + H(+)</text>
        <dbReference type="Rhea" id="RHEA:46608"/>
        <dbReference type="Rhea" id="RHEA-COMP:11060"/>
        <dbReference type="Rhea" id="RHEA-COMP:11605"/>
        <dbReference type="ChEBI" id="CHEBI:15378"/>
        <dbReference type="ChEBI" id="CHEBI:30013"/>
        <dbReference type="ChEBI" id="CHEBI:30616"/>
        <dbReference type="ChEBI" id="CHEBI:61977"/>
        <dbReference type="ChEBI" id="CHEBI:456216"/>
        <dbReference type="EC" id="2.7.11.1"/>
    </reaction>
</comment>
<dbReference type="EMBL" id="PVWK01000056">
    <property type="protein sequence ID" value="PSB30043.1"/>
    <property type="molecule type" value="Genomic_DNA"/>
</dbReference>
<keyword evidence="3" id="KW-0808">Transferase</keyword>
<dbReference type="PROSITE" id="PS00109">
    <property type="entry name" value="PROTEIN_KINASE_TYR"/>
    <property type="match status" value="1"/>
</dbReference>
<evidence type="ECO:0000256" key="8">
    <source>
        <dbReference type="ARBA" id="ARBA00048679"/>
    </source>
</evidence>
<dbReference type="GO" id="GO:0004713">
    <property type="term" value="F:protein tyrosine kinase activity"/>
    <property type="evidence" value="ECO:0007669"/>
    <property type="project" value="InterPro"/>
</dbReference>
<reference evidence="13" key="1">
    <citation type="submission" date="2018-02" db="EMBL/GenBank/DDBJ databases">
        <authorList>
            <person name="Moore K."/>
            <person name="Momper L."/>
        </authorList>
    </citation>
    <scope>NUCLEOTIDE SEQUENCE [LARGE SCALE GENOMIC DNA]</scope>
    <source>
        <strain evidence="13">ULC18</strain>
    </source>
</reference>
<dbReference type="GO" id="GO:0004674">
    <property type="term" value="F:protein serine/threonine kinase activity"/>
    <property type="evidence" value="ECO:0007669"/>
    <property type="project" value="UniProtKB-KW"/>
</dbReference>
<dbReference type="GO" id="GO:0005524">
    <property type="term" value="F:ATP binding"/>
    <property type="evidence" value="ECO:0007669"/>
    <property type="project" value="UniProtKB-UniRule"/>
</dbReference>
<evidence type="ECO:0000256" key="7">
    <source>
        <dbReference type="ARBA" id="ARBA00047899"/>
    </source>
</evidence>
<protein>
    <recommendedName>
        <fullName evidence="1">non-specific serine/threonine protein kinase</fullName>
        <ecNumber evidence="1">2.7.11.1</ecNumber>
    </recommendedName>
</protein>
<evidence type="ECO:0000256" key="10">
    <source>
        <dbReference type="SAM" id="MobiDB-lite"/>
    </source>
</evidence>
<feature type="domain" description="Protein kinase" evidence="11">
    <location>
        <begin position="15"/>
        <end position="280"/>
    </location>
</feature>
<evidence type="ECO:0000256" key="2">
    <source>
        <dbReference type="ARBA" id="ARBA00022527"/>
    </source>
</evidence>
<dbReference type="InterPro" id="IPR000719">
    <property type="entry name" value="Prot_kinase_dom"/>
</dbReference>
<dbReference type="RefSeq" id="WP_106256108.1">
    <property type="nucleotide sequence ID" value="NZ_CAWNSW010000006.1"/>
</dbReference>
<organism evidence="12 13">
    <name type="scientific">Stenomitos frigidus ULC18</name>
    <dbReference type="NCBI Taxonomy" id="2107698"/>
    <lineage>
        <taxon>Bacteria</taxon>
        <taxon>Bacillati</taxon>
        <taxon>Cyanobacteriota</taxon>
        <taxon>Cyanophyceae</taxon>
        <taxon>Leptolyngbyales</taxon>
        <taxon>Leptolyngbyaceae</taxon>
        <taxon>Stenomitos</taxon>
    </lineage>
</organism>
<dbReference type="OrthoDB" id="507628at2"/>
<reference evidence="12 13" key="2">
    <citation type="submission" date="2018-03" db="EMBL/GenBank/DDBJ databases">
        <title>The ancient ancestry and fast evolution of plastids.</title>
        <authorList>
            <person name="Moore K.R."/>
            <person name="Magnabosco C."/>
            <person name="Momper L."/>
            <person name="Gold D.A."/>
            <person name="Bosak T."/>
            <person name="Fournier G.P."/>
        </authorList>
    </citation>
    <scope>NUCLEOTIDE SEQUENCE [LARGE SCALE GENOMIC DNA]</scope>
    <source>
        <strain evidence="12 13">ULC18</strain>
    </source>
</reference>
<dbReference type="InterPro" id="IPR017441">
    <property type="entry name" value="Protein_kinase_ATP_BS"/>
</dbReference>
<evidence type="ECO:0000256" key="4">
    <source>
        <dbReference type="ARBA" id="ARBA00022741"/>
    </source>
</evidence>
<dbReference type="CDD" id="cd14014">
    <property type="entry name" value="STKc_PknB_like"/>
    <property type="match status" value="1"/>
</dbReference>
<dbReference type="PRINTS" id="PR01217">
    <property type="entry name" value="PRICHEXTENSN"/>
</dbReference>
<gene>
    <name evidence="12" type="ORF">C7B82_09735</name>
</gene>
<proteinExistence type="predicted"/>
<keyword evidence="13" id="KW-1185">Reference proteome</keyword>
<dbReference type="SMART" id="SM00219">
    <property type="entry name" value="TyrKc"/>
    <property type="match status" value="1"/>
</dbReference>
<feature type="compositionally biased region" description="Low complexity" evidence="10">
    <location>
        <begin position="504"/>
        <end position="515"/>
    </location>
</feature>
<comment type="catalytic activity">
    <reaction evidence="8">
        <text>L-seryl-[protein] + ATP = O-phospho-L-seryl-[protein] + ADP + H(+)</text>
        <dbReference type="Rhea" id="RHEA:17989"/>
        <dbReference type="Rhea" id="RHEA-COMP:9863"/>
        <dbReference type="Rhea" id="RHEA-COMP:11604"/>
        <dbReference type="ChEBI" id="CHEBI:15378"/>
        <dbReference type="ChEBI" id="CHEBI:29999"/>
        <dbReference type="ChEBI" id="CHEBI:30616"/>
        <dbReference type="ChEBI" id="CHEBI:83421"/>
        <dbReference type="ChEBI" id="CHEBI:456216"/>
        <dbReference type="EC" id="2.7.11.1"/>
    </reaction>
</comment>
<dbReference type="Proteomes" id="UP000239576">
    <property type="component" value="Unassembled WGS sequence"/>
</dbReference>
<feature type="region of interest" description="Disordered" evidence="10">
    <location>
        <begin position="369"/>
        <end position="394"/>
    </location>
</feature>
<dbReference type="PANTHER" id="PTHR24363:SF0">
    <property type="entry name" value="SERINE_THREONINE KINASE LIKE DOMAIN CONTAINING 1"/>
    <property type="match status" value="1"/>
</dbReference>
<evidence type="ECO:0000313" key="13">
    <source>
        <dbReference type="Proteomes" id="UP000239576"/>
    </source>
</evidence>
<name>A0A2T1EBH0_9CYAN</name>
<keyword evidence="2 12" id="KW-0723">Serine/threonine-protein kinase</keyword>
<feature type="compositionally biased region" description="Low complexity" evidence="10">
    <location>
        <begin position="375"/>
        <end position="391"/>
    </location>
</feature>
<keyword evidence="6 9" id="KW-0067">ATP-binding</keyword>
<feature type="region of interest" description="Disordered" evidence="10">
    <location>
        <begin position="504"/>
        <end position="526"/>
    </location>
</feature>
<keyword evidence="4 9" id="KW-0547">Nucleotide-binding</keyword>
<evidence type="ECO:0000256" key="9">
    <source>
        <dbReference type="PROSITE-ProRule" id="PRU10141"/>
    </source>
</evidence>
<keyword evidence="5 12" id="KW-0418">Kinase</keyword>
<dbReference type="InterPro" id="IPR020635">
    <property type="entry name" value="Tyr_kinase_cat_dom"/>
</dbReference>
<accession>A0A2T1EBH0</accession>
<evidence type="ECO:0000313" key="12">
    <source>
        <dbReference type="EMBL" id="PSB30043.1"/>
    </source>
</evidence>
<evidence type="ECO:0000256" key="3">
    <source>
        <dbReference type="ARBA" id="ARBA00022679"/>
    </source>
</evidence>
<evidence type="ECO:0000259" key="11">
    <source>
        <dbReference type="PROSITE" id="PS50011"/>
    </source>
</evidence>
<dbReference type="Gene3D" id="3.30.200.20">
    <property type="entry name" value="Phosphorylase Kinase, domain 1"/>
    <property type="match status" value="1"/>
</dbReference>
<dbReference type="SUPFAM" id="SSF56112">
    <property type="entry name" value="Protein kinase-like (PK-like)"/>
    <property type="match status" value="1"/>
</dbReference>
<dbReference type="InterPro" id="IPR008266">
    <property type="entry name" value="Tyr_kinase_AS"/>
</dbReference>
<dbReference type="EC" id="2.7.11.1" evidence="1"/>
<evidence type="ECO:0000256" key="1">
    <source>
        <dbReference type="ARBA" id="ARBA00012513"/>
    </source>
</evidence>
<dbReference type="AlphaFoldDB" id="A0A2T1EBH0"/>
<evidence type="ECO:0000256" key="6">
    <source>
        <dbReference type="ARBA" id="ARBA00022840"/>
    </source>
</evidence>
<dbReference type="Gene3D" id="1.10.510.10">
    <property type="entry name" value="Transferase(Phosphotransferase) domain 1"/>
    <property type="match status" value="1"/>
</dbReference>
<feature type="binding site" evidence="9">
    <location>
        <position position="45"/>
    </location>
    <ligand>
        <name>ATP</name>
        <dbReference type="ChEBI" id="CHEBI:30616"/>
    </ligand>
</feature>
<evidence type="ECO:0000256" key="5">
    <source>
        <dbReference type="ARBA" id="ARBA00022777"/>
    </source>
</evidence>
<dbReference type="Gene3D" id="2.60.120.380">
    <property type="match status" value="2"/>
</dbReference>